<organism evidence="2">
    <name type="scientific">Nakamurella sp. A5-74</name>
    <dbReference type="NCBI Taxonomy" id="3158264"/>
    <lineage>
        <taxon>Bacteria</taxon>
        <taxon>Bacillati</taxon>
        <taxon>Actinomycetota</taxon>
        <taxon>Actinomycetes</taxon>
        <taxon>Nakamurellales</taxon>
        <taxon>Nakamurellaceae</taxon>
        <taxon>Nakamurella</taxon>
    </lineage>
</organism>
<evidence type="ECO:0000259" key="1">
    <source>
        <dbReference type="Pfam" id="PF00485"/>
    </source>
</evidence>
<dbReference type="InterPro" id="IPR027417">
    <property type="entry name" value="P-loop_NTPase"/>
</dbReference>
<evidence type="ECO:0000313" key="2">
    <source>
        <dbReference type="EMBL" id="XCG65257.1"/>
    </source>
</evidence>
<dbReference type="GO" id="GO:0016301">
    <property type="term" value="F:kinase activity"/>
    <property type="evidence" value="ECO:0007669"/>
    <property type="project" value="UniProtKB-KW"/>
</dbReference>
<dbReference type="RefSeq" id="WP_353650863.1">
    <property type="nucleotide sequence ID" value="NZ_CP159218.1"/>
</dbReference>
<proteinExistence type="predicted"/>
<reference evidence="2" key="1">
    <citation type="submission" date="2024-05" db="EMBL/GenBank/DDBJ databases">
        <authorList>
            <person name="Cai S.Y."/>
            <person name="Jin L.M."/>
            <person name="Li H.R."/>
        </authorList>
    </citation>
    <scope>NUCLEOTIDE SEQUENCE</scope>
    <source>
        <strain evidence="2">A5-74</strain>
    </source>
</reference>
<dbReference type="AlphaFoldDB" id="A0AAU8DSH6"/>
<accession>A0AAU8DSH6</accession>
<name>A0AAU8DSH6_9ACTN</name>
<dbReference type="GO" id="GO:0005524">
    <property type="term" value="F:ATP binding"/>
    <property type="evidence" value="ECO:0007669"/>
    <property type="project" value="InterPro"/>
</dbReference>
<dbReference type="EMBL" id="CP159218">
    <property type="protein sequence ID" value="XCG65257.1"/>
    <property type="molecule type" value="Genomic_DNA"/>
</dbReference>
<dbReference type="InterPro" id="IPR006083">
    <property type="entry name" value="PRK/URK"/>
</dbReference>
<dbReference type="Gene3D" id="3.40.50.300">
    <property type="entry name" value="P-loop containing nucleotide triphosphate hydrolases"/>
    <property type="match status" value="1"/>
</dbReference>
<dbReference type="SUPFAM" id="SSF52540">
    <property type="entry name" value="P-loop containing nucleoside triphosphate hydrolases"/>
    <property type="match status" value="1"/>
</dbReference>
<dbReference type="Pfam" id="PF00485">
    <property type="entry name" value="PRK"/>
    <property type="match status" value="1"/>
</dbReference>
<keyword evidence="2" id="KW-0418">Kinase</keyword>
<protein>
    <submittedName>
        <fullName evidence="2">Nucleoside/nucleotide kinase family protein</fullName>
    </submittedName>
</protein>
<dbReference type="PANTHER" id="PTHR10285">
    <property type="entry name" value="URIDINE KINASE"/>
    <property type="match status" value="1"/>
</dbReference>
<sequence length="232" mass="25285">MTSEHPVPSNPVVPRADFDELADLVDAARALVVPGERRILGITGPPGSGKSTLADFLVIALGQDAVLVSMDGFHLDDPELIRMGRYARKGASDTFDAAGYVTLLRRLQDQLEPIVYAPRFERAAEKSIGSAVPVFSNTPLVITEGNYLLADQPDWRPVRALLDQCWYVDPDEDTRIQRLVARHISHGRSVEEAAERSQGSDGANAAIVSGTRHRATRIVRVPVLASNERVIG</sequence>
<gene>
    <name evidence="2" type="ORF">ABLG96_08200</name>
</gene>
<feature type="domain" description="Phosphoribulokinase/uridine kinase" evidence="1">
    <location>
        <begin position="39"/>
        <end position="196"/>
    </location>
</feature>
<dbReference type="NCBIfam" id="NF006743">
    <property type="entry name" value="PRK09270.1-2"/>
    <property type="match status" value="1"/>
</dbReference>
<keyword evidence="2" id="KW-0808">Transferase</keyword>